<reference evidence="5 6" key="1">
    <citation type="journal article" date="2013" name="Genome Announc.">
        <title>Draft Genome Sequence of the Cellulolytic, Mesophilic, Anaerobic Bacterium Clostridium termitidis Strain CT1112 (DSM 5398).</title>
        <authorList>
            <person name="Lal S."/>
            <person name="Ramachandran U."/>
            <person name="Zhang X."/>
            <person name="Munir R."/>
            <person name="Sparling R."/>
            <person name="Levin D.B."/>
        </authorList>
    </citation>
    <scope>NUCLEOTIDE SEQUENCE [LARGE SCALE GENOMIC DNA]</scope>
    <source>
        <strain evidence="5 6">CT1112</strain>
    </source>
</reference>
<name>S0FQS5_RUMCE</name>
<dbReference type="PRINTS" id="PR00778">
    <property type="entry name" value="HTHARSR"/>
</dbReference>
<protein>
    <submittedName>
        <fullName evidence="5">Putative transcriptional regulator</fullName>
    </submittedName>
</protein>
<dbReference type="Pfam" id="PF01022">
    <property type="entry name" value="HTH_5"/>
    <property type="match status" value="1"/>
</dbReference>
<comment type="caution">
    <text evidence="5">The sequence shown here is derived from an EMBL/GenBank/DDBJ whole genome shotgun (WGS) entry which is preliminary data.</text>
</comment>
<dbReference type="Proteomes" id="UP000014155">
    <property type="component" value="Unassembled WGS sequence"/>
</dbReference>
<dbReference type="InterPro" id="IPR036388">
    <property type="entry name" value="WH-like_DNA-bd_sf"/>
</dbReference>
<dbReference type="PANTHER" id="PTHR33154">
    <property type="entry name" value="TRANSCRIPTIONAL REGULATOR, ARSR FAMILY"/>
    <property type="match status" value="1"/>
</dbReference>
<dbReference type="eggNOG" id="COG0640">
    <property type="taxonomic scope" value="Bacteria"/>
</dbReference>
<keyword evidence="6" id="KW-1185">Reference proteome</keyword>
<keyword evidence="1" id="KW-0805">Transcription regulation</keyword>
<dbReference type="CDD" id="cd00090">
    <property type="entry name" value="HTH_ARSR"/>
    <property type="match status" value="1"/>
</dbReference>
<dbReference type="GO" id="GO:0003677">
    <property type="term" value="F:DNA binding"/>
    <property type="evidence" value="ECO:0007669"/>
    <property type="project" value="UniProtKB-KW"/>
</dbReference>
<dbReference type="STRING" id="1195236.CTER_2597"/>
<dbReference type="PROSITE" id="PS50987">
    <property type="entry name" value="HTH_ARSR_2"/>
    <property type="match status" value="1"/>
</dbReference>
<evidence type="ECO:0000256" key="3">
    <source>
        <dbReference type="ARBA" id="ARBA00023163"/>
    </source>
</evidence>
<proteinExistence type="predicted"/>
<keyword evidence="2" id="KW-0238">DNA-binding</keyword>
<gene>
    <name evidence="5" type="ORF">CTER_2597</name>
</gene>
<dbReference type="InterPro" id="IPR001845">
    <property type="entry name" value="HTH_ArsR_DNA-bd_dom"/>
</dbReference>
<keyword evidence="3" id="KW-0804">Transcription</keyword>
<evidence type="ECO:0000313" key="6">
    <source>
        <dbReference type="Proteomes" id="UP000014155"/>
    </source>
</evidence>
<dbReference type="Gene3D" id="1.10.10.10">
    <property type="entry name" value="Winged helix-like DNA-binding domain superfamily/Winged helix DNA-binding domain"/>
    <property type="match status" value="1"/>
</dbReference>
<dbReference type="EMBL" id="AORV01000036">
    <property type="protein sequence ID" value="EMS71524.1"/>
    <property type="molecule type" value="Genomic_DNA"/>
</dbReference>
<dbReference type="NCBIfam" id="NF033788">
    <property type="entry name" value="HTH_metalloreg"/>
    <property type="match status" value="1"/>
</dbReference>
<dbReference type="SMART" id="SM00418">
    <property type="entry name" value="HTH_ARSR"/>
    <property type="match status" value="1"/>
</dbReference>
<sequence>MDDLLNIFGILSDKTRLRILLLLQNRELCVCEIFGALRMSQPRVSRQLAILKQSRIIKDRRSGKWIYYRIEENEYTRQLASILEPLPDWLSNDTEFNNDKTMLEKIWSDKNSLPGYECICTGGQKDGE</sequence>
<dbReference type="InterPro" id="IPR051081">
    <property type="entry name" value="HTH_MetalResp_TranReg"/>
</dbReference>
<feature type="domain" description="HTH arsR-type" evidence="4">
    <location>
        <begin position="1"/>
        <end position="90"/>
    </location>
</feature>
<dbReference type="AlphaFoldDB" id="S0FQS5"/>
<dbReference type="InterPro" id="IPR036390">
    <property type="entry name" value="WH_DNA-bd_sf"/>
</dbReference>
<evidence type="ECO:0000259" key="4">
    <source>
        <dbReference type="PROSITE" id="PS50987"/>
    </source>
</evidence>
<dbReference type="GO" id="GO:0003700">
    <property type="term" value="F:DNA-binding transcription factor activity"/>
    <property type="evidence" value="ECO:0007669"/>
    <property type="project" value="InterPro"/>
</dbReference>
<organism evidence="5 6">
    <name type="scientific">Ruminiclostridium cellobioparum subsp. termitidis CT1112</name>
    <dbReference type="NCBI Taxonomy" id="1195236"/>
    <lineage>
        <taxon>Bacteria</taxon>
        <taxon>Bacillati</taxon>
        <taxon>Bacillota</taxon>
        <taxon>Clostridia</taxon>
        <taxon>Eubacteriales</taxon>
        <taxon>Oscillospiraceae</taxon>
        <taxon>Ruminiclostridium</taxon>
    </lineage>
</organism>
<evidence type="ECO:0000256" key="1">
    <source>
        <dbReference type="ARBA" id="ARBA00023015"/>
    </source>
</evidence>
<accession>S0FQS5</accession>
<evidence type="ECO:0000256" key="2">
    <source>
        <dbReference type="ARBA" id="ARBA00023125"/>
    </source>
</evidence>
<dbReference type="RefSeq" id="WP_004626294.1">
    <property type="nucleotide sequence ID" value="NZ_AORV01000036.1"/>
</dbReference>
<dbReference type="PANTHER" id="PTHR33154:SF18">
    <property type="entry name" value="ARSENICAL RESISTANCE OPERON REPRESSOR"/>
    <property type="match status" value="1"/>
</dbReference>
<evidence type="ECO:0000313" key="5">
    <source>
        <dbReference type="EMBL" id="EMS71524.1"/>
    </source>
</evidence>
<dbReference type="InterPro" id="IPR011991">
    <property type="entry name" value="ArsR-like_HTH"/>
</dbReference>
<dbReference type="PATRIC" id="fig|1195236.3.peg.2916"/>
<dbReference type="SUPFAM" id="SSF46785">
    <property type="entry name" value="Winged helix' DNA-binding domain"/>
    <property type="match status" value="1"/>
</dbReference>